<accession>A0A1Y5PG96</accession>
<reference evidence="1" key="1">
    <citation type="submission" date="2016-03" db="EMBL/GenBank/DDBJ databases">
        <authorList>
            <person name="Ploux O."/>
        </authorList>
    </citation>
    <scope>NUCLEOTIDE SEQUENCE</scope>
    <source>
        <strain evidence="1">UC10</strain>
    </source>
</reference>
<gene>
    <name evidence="1" type="ORF">MHPYR_470046</name>
</gene>
<proteinExistence type="predicted"/>
<sequence length="106" mass="10980">MRQGVLVGLRVDPDQAQGAGMRMAQSVTAPITLVGVVTPAAADDVATTVAPMMSVRLQMISEHPWTRSTHITATAASVLRANTATYQEQETLNAAALRPGGAVVGP</sequence>
<dbReference type="AlphaFoldDB" id="A0A1Y5PG96"/>
<protein>
    <submittedName>
        <fullName evidence="1">PPE protein</fullName>
    </submittedName>
</protein>
<organism evidence="1">
    <name type="scientific">uncultured Mycobacterium sp</name>
    <dbReference type="NCBI Taxonomy" id="171292"/>
    <lineage>
        <taxon>Bacteria</taxon>
        <taxon>Bacillati</taxon>
        <taxon>Actinomycetota</taxon>
        <taxon>Actinomycetes</taxon>
        <taxon>Mycobacteriales</taxon>
        <taxon>Mycobacteriaceae</taxon>
        <taxon>Mycobacterium</taxon>
        <taxon>environmental samples</taxon>
    </lineage>
</organism>
<dbReference type="EMBL" id="FLQS01000042">
    <property type="protein sequence ID" value="SBS77712.1"/>
    <property type="molecule type" value="Genomic_DNA"/>
</dbReference>
<evidence type="ECO:0000313" key="1">
    <source>
        <dbReference type="EMBL" id="SBS77712.1"/>
    </source>
</evidence>
<name>A0A1Y5PG96_9MYCO</name>